<proteinExistence type="predicted"/>
<dbReference type="GO" id="GO:0006508">
    <property type="term" value="P:proteolysis"/>
    <property type="evidence" value="ECO:0007669"/>
    <property type="project" value="InterPro"/>
</dbReference>
<comment type="caution">
    <text evidence="2">The sequence shown here is derived from an EMBL/GenBank/DDBJ whole genome shotgun (WGS) entry which is preliminary data.</text>
</comment>
<protein>
    <recommendedName>
        <fullName evidence="1">Peptidase S1 domain-containing protein</fullName>
    </recommendedName>
</protein>
<evidence type="ECO:0000313" key="2">
    <source>
        <dbReference type="EMBL" id="CAG7836179.1"/>
    </source>
</evidence>
<dbReference type="InterPro" id="IPR001254">
    <property type="entry name" value="Trypsin_dom"/>
</dbReference>
<dbReference type="InterPro" id="IPR051333">
    <property type="entry name" value="CLIP_Serine_Protease"/>
</dbReference>
<gene>
    <name evidence="2" type="ORF">AFUS01_LOCUS45449</name>
</gene>
<dbReference type="AlphaFoldDB" id="A0A8J2LPG6"/>
<accession>A0A8J2LPG6</accession>
<sequence length="187" mass="20995">MGNRRQDSIRLDAKLCKDFRHPDFDKITSRYNFAIIQFEKPAPIPEGLKTLEFAKEGQKFSGPCKVASWTNIKVTDSFQKFADELSEATVEILPDEECKKAGFTDTHVCTRPVLCGVADAGAPLICSENGTDYLYGIASHYPRDYKKPKFCGGNPLSAFSLVSKIDKKWVEKTFAEADDRCKRKKVA</sequence>
<dbReference type="EMBL" id="CAJVCH010570913">
    <property type="protein sequence ID" value="CAG7836179.1"/>
    <property type="molecule type" value="Genomic_DNA"/>
</dbReference>
<name>A0A8J2LPG6_9HEXA</name>
<feature type="domain" description="Peptidase S1" evidence="1">
    <location>
        <begin position="1"/>
        <end position="175"/>
    </location>
</feature>
<dbReference type="Pfam" id="PF00089">
    <property type="entry name" value="Trypsin"/>
    <property type="match status" value="1"/>
</dbReference>
<evidence type="ECO:0000259" key="1">
    <source>
        <dbReference type="PROSITE" id="PS50240"/>
    </source>
</evidence>
<dbReference type="PROSITE" id="PS50240">
    <property type="entry name" value="TRYPSIN_DOM"/>
    <property type="match status" value="1"/>
</dbReference>
<dbReference type="OrthoDB" id="10059102at2759"/>
<dbReference type="PANTHER" id="PTHR24260">
    <property type="match status" value="1"/>
</dbReference>
<evidence type="ECO:0000313" key="3">
    <source>
        <dbReference type="Proteomes" id="UP000708208"/>
    </source>
</evidence>
<dbReference type="GO" id="GO:0004252">
    <property type="term" value="F:serine-type endopeptidase activity"/>
    <property type="evidence" value="ECO:0007669"/>
    <property type="project" value="InterPro"/>
</dbReference>
<dbReference type="SMART" id="SM00020">
    <property type="entry name" value="Tryp_SPc"/>
    <property type="match status" value="1"/>
</dbReference>
<dbReference type="Proteomes" id="UP000708208">
    <property type="component" value="Unassembled WGS sequence"/>
</dbReference>
<keyword evidence="3" id="KW-1185">Reference proteome</keyword>
<dbReference type="PANTHER" id="PTHR24260:SF136">
    <property type="entry name" value="GH08193P-RELATED"/>
    <property type="match status" value="1"/>
</dbReference>
<organism evidence="2 3">
    <name type="scientific">Allacma fusca</name>
    <dbReference type="NCBI Taxonomy" id="39272"/>
    <lineage>
        <taxon>Eukaryota</taxon>
        <taxon>Metazoa</taxon>
        <taxon>Ecdysozoa</taxon>
        <taxon>Arthropoda</taxon>
        <taxon>Hexapoda</taxon>
        <taxon>Collembola</taxon>
        <taxon>Symphypleona</taxon>
        <taxon>Sminthuridae</taxon>
        <taxon>Allacma</taxon>
    </lineage>
</organism>
<reference evidence="2" key="1">
    <citation type="submission" date="2021-06" db="EMBL/GenBank/DDBJ databases">
        <authorList>
            <person name="Hodson N. C."/>
            <person name="Mongue J. A."/>
            <person name="Jaron S. K."/>
        </authorList>
    </citation>
    <scope>NUCLEOTIDE SEQUENCE</scope>
</reference>